<dbReference type="Pfam" id="PF11102">
    <property type="entry name" value="YjbF"/>
    <property type="match status" value="1"/>
</dbReference>
<dbReference type="eggNOG" id="ENOG5032Z0I">
    <property type="taxonomic scope" value="Bacteria"/>
</dbReference>
<evidence type="ECO:0000313" key="2">
    <source>
        <dbReference type="EMBL" id="EKE44004.1"/>
    </source>
</evidence>
<keyword evidence="3" id="KW-1185">Reference proteome</keyword>
<comment type="caution">
    <text evidence="2">The sequence shown here is derived from an EMBL/GenBank/DDBJ whole genome shotgun (WGS) entry which is preliminary data.</text>
</comment>
<dbReference type="EMBL" id="AMGO01000046">
    <property type="protein sequence ID" value="EKE44004.1"/>
    <property type="molecule type" value="Genomic_DNA"/>
</dbReference>
<gene>
    <name evidence="2" type="ORF">OCGS_1985</name>
</gene>
<dbReference type="SUPFAM" id="SSF159270">
    <property type="entry name" value="YmcC-like"/>
    <property type="match status" value="1"/>
</dbReference>
<evidence type="ECO:0000313" key="3">
    <source>
        <dbReference type="Proteomes" id="UP000006765"/>
    </source>
</evidence>
<evidence type="ECO:0008006" key="4">
    <source>
        <dbReference type="Google" id="ProtNLM"/>
    </source>
</evidence>
<sequence length="226" mass="23543">MAMKAATAAGLALAGLLTLAACSSGSEGSGVGEAVSLIGAQVQALRGKDTGAQITATDAQLRAFPQDLLLVSVPDKKVSAGLVRRNVNRDTVTWVTPDGVTVVLRQGQVVRTSGFGNDLSSGQMDDIRKGRGGTVRDYYYLGGDETVKRVRLTCDLATRGAQRVVVAGLAHAATLIEERCTDAAGASIVNRYWVEAGGLIRKSVQFVSPGIGYVTVEDVHGGGVRR</sequence>
<dbReference type="PROSITE" id="PS51257">
    <property type="entry name" value="PROKAR_LIPOPROTEIN"/>
    <property type="match status" value="1"/>
</dbReference>
<name>K2HMA3_9RHOB</name>
<evidence type="ECO:0000256" key="1">
    <source>
        <dbReference type="SAM" id="SignalP"/>
    </source>
</evidence>
<dbReference type="AlphaFoldDB" id="K2HMA3"/>
<dbReference type="STRING" id="1231392.OCGS_1985"/>
<dbReference type="Proteomes" id="UP000006765">
    <property type="component" value="Unassembled WGS sequence"/>
</dbReference>
<keyword evidence="1" id="KW-0732">Signal</keyword>
<dbReference type="RefSeq" id="WP_007427137.1">
    <property type="nucleotide sequence ID" value="NZ_AMGO01000046.1"/>
</dbReference>
<feature type="chain" id="PRO_5003858353" description="Lipoprotein" evidence="1">
    <location>
        <begin position="21"/>
        <end position="226"/>
    </location>
</feature>
<organism evidence="2 3">
    <name type="scientific">Oceaniovalibus guishaninsula JLT2003</name>
    <dbReference type="NCBI Taxonomy" id="1231392"/>
    <lineage>
        <taxon>Bacteria</taxon>
        <taxon>Pseudomonadati</taxon>
        <taxon>Pseudomonadota</taxon>
        <taxon>Alphaproteobacteria</taxon>
        <taxon>Rhodobacterales</taxon>
        <taxon>Roseobacteraceae</taxon>
        <taxon>Oceaniovalibus</taxon>
    </lineage>
</organism>
<proteinExistence type="predicted"/>
<dbReference type="InterPro" id="IPR021308">
    <property type="entry name" value="GfcB"/>
</dbReference>
<feature type="signal peptide" evidence="1">
    <location>
        <begin position="1"/>
        <end position="20"/>
    </location>
</feature>
<dbReference type="Gene3D" id="2.40.360.10">
    <property type="entry name" value="YmcC-like"/>
    <property type="match status" value="1"/>
</dbReference>
<dbReference type="InterPro" id="IPR023373">
    <property type="entry name" value="YmcC_sf"/>
</dbReference>
<accession>K2HMA3</accession>
<reference evidence="2 3" key="1">
    <citation type="journal article" date="2012" name="J. Bacteriol.">
        <title>Draft Genome Sequence of Oceaniovalibus guishaninsula JLT2003T.</title>
        <authorList>
            <person name="Tang K."/>
            <person name="Liu K."/>
            <person name="Jiao N."/>
        </authorList>
    </citation>
    <scope>NUCLEOTIDE SEQUENCE [LARGE SCALE GENOMIC DNA]</scope>
    <source>
        <strain evidence="2 3">JLT2003</strain>
    </source>
</reference>
<protein>
    <recommendedName>
        <fullName evidence="4">Lipoprotein</fullName>
    </recommendedName>
</protein>